<feature type="chain" id="PRO_5011786858" evidence="2">
    <location>
        <begin position="26"/>
        <end position="201"/>
    </location>
</feature>
<dbReference type="EMBL" id="FMZC01000022">
    <property type="protein sequence ID" value="SDE60074.1"/>
    <property type="molecule type" value="Genomic_DNA"/>
</dbReference>
<feature type="transmembrane region" description="Helical" evidence="1">
    <location>
        <begin position="180"/>
        <end position="198"/>
    </location>
</feature>
<dbReference type="AlphaFoldDB" id="A0A1G7E8P2"/>
<dbReference type="PIRSF" id="PIRSF016919">
    <property type="entry name" value="HupE_UreJ"/>
    <property type="match status" value="1"/>
</dbReference>
<evidence type="ECO:0000313" key="3">
    <source>
        <dbReference type="EMBL" id="SDE60074.1"/>
    </source>
</evidence>
<dbReference type="STRING" id="187868.SAMN05192589_12225"/>
<dbReference type="Proteomes" id="UP000198781">
    <property type="component" value="Unassembled WGS sequence"/>
</dbReference>
<proteinExistence type="predicted"/>
<dbReference type="InterPro" id="IPR007038">
    <property type="entry name" value="HupE_UreJ"/>
</dbReference>
<name>A0A1G7E8P2_9BURK</name>
<keyword evidence="1" id="KW-0472">Membrane</keyword>
<gene>
    <name evidence="3" type="ORF">SAMN05192589_12225</name>
</gene>
<feature type="transmembrane region" description="Helical" evidence="1">
    <location>
        <begin position="150"/>
        <end position="174"/>
    </location>
</feature>
<keyword evidence="1" id="KW-0812">Transmembrane</keyword>
<keyword evidence="2" id="KW-0732">Signal</keyword>
<evidence type="ECO:0000313" key="4">
    <source>
        <dbReference type="Proteomes" id="UP000198781"/>
    </source>
</evidence>
<sequence length="201" mass="20064">MKKEAKTVSFLSAAALLLLPALAFAHPGHGAEDALHADAGFLDGLVHPFTGLDHLAAMLAVGVWSALAVRPVWLAPAAFVALLAAGATAGFLGVAVPAVEPMIAASLLVLGLLVAWRRHLALPLAAGLAGAFAFFHGAAHGTELGGSGQWLALAGMVIATAALHGAGIALGHAVIARHRWLAVAAGASTALLGATLLVRMA</sequence>
<evidence type="ECO:0000256" key="2">
    <source>
        <dbReference type="SAM" id="SignalP"/>
    </source>
</evidence>
<feature type="transmembrane region" description="Helical" evidence="1">
    <location>
        <begin position="119"/>
        <end position="138"/>
    </location>
</feature>
<reference evidence="3 4" key="1">
    <citation type="submission" date="2016-10" db="EMBL/GenBank/DDBJ databases">
        <authorList>
            <person name="de Groot N.N."/>
        </authorList>
    </citation>
    <scope>NUCLEOTIDE SEQUENCE [LARGE SCALE GENOMIC DNA]</scope>
    <source>
        <strain evidence="3 4">DSM 16619</strain>
    </source>
</reference>
<accession>A0A1G7E8P2</accession>
<dbReference type="OrthoDB" id="9808192at2"/>
<feature type="signal peptide" evidence="2">
    <location>
        <begin position="1"/>
        <end position="25"/>
    </location>
</feature>
<organism evidence="3 4">
    <name type="scientific">Paracidovorax valerianellae</name>
    <dbReference type="NCBI Taxonomy" id="187868"/>
    <lineage>
        <taxon>Bacteria</taxon>
        <taxon>Pseudomonadati</taxon>
        <taxon>Pseudomonadota</taxon>
        <taxon>Betaproteobacteria</taxon>
        <taxon>Burkholderiales</taxon>
        <taxon>Comamonadaceae</taxon>
        <taxon>Paracidovorax</taxon>
    </lineage>
</organism>
<keyword evidence="1" id="KW-1133">Transmembrane helix</keyword>
<dbReference type="Pfam" id="PF04955">
    <property type="entry name" value="HupE_UreJ"/>
    <property type="match status" value="1"/>
</dbReference>
<feature type="transmembrane region" description="Helical" evidence="1">
    <location>
        <begin position="49"/>
        <end position="69"/>
    </location>
</feature>
<feature type="transmembrane region" description="Helical" evidence="1">
    <location>
        <begin position="76"/>
        <end position="99"/>
    </location>
</feature>
<keyword evidence="4" id="KW-1185">Reference proteome</keyword>
<evidence type="ECO:0000256" key="1">
    <source>
        <dbReference type="SAM" id="Phobius"/>
    </source>
</evidence>
<dbReference type="RefSeq" id="WP_092745911.1">
    <property type="nucleotide sequence ID" value="NZ_FMZC01000022.1"/>
</dbReference>
<protein>
    <submittedName>
        <fullName evidence="3">Urease accessory protein</fullName>
    </submittedName>
</protein>